<dbReference type="InterPro" id="IPR052585">
    <property type="entry name" value="Lipid_raft_assoc_Zn_ADH"/>
</dbReference>
<sequence>MRSGYGRSLFEPLLPFILGCDISGEVAAFGGSAHSFSVDQEVFGALHPTAVRGTYTDYAILAEDGLTSMHMRNMLIVDGFLVLGARPEVDVKGRSSSQNRKGIDLGFNEIDNGGL</sequence>
<organism evidence="2 3">
    <name type="scientific">Olea europaea subsp. europaea</name>
    <dbReference type="NCBI Taxonomy" id="158383"/>
    <lineage>
        <taxon>Eukaryota</taxon>
        <taxon>Viridiplantae</taxon>
        <taxon>Streptophyta</taxon>
        <taxon>Embryophyta</taxon>
        <taxon>Tracheophyta</taxon>
        <taxon>Spermatophyta</taxon>
        <taxon>Magnoliopsida</taxon>
        <taxon>eudicotyledons</taxon>
        <taxon>Gunneridae</taxon>
        <taxon>Pentapetalae</taxon>
        <taxon>asterids</taxon>
        <taxon>lamiids</taxon>
        <taxon>Lamiales</taxon>
        <taxon>Oleaceae</taxon>
        <taxon>Oleeae</taxon>
        <taxon>Olea</taxon>
    </lineage>
</organism>
<evidence type="ECO:0000313" key="3">
    <source>
        <dbReference type="Proteomes" id="UP000594638"/>
    </source>
</evidence>
<dbReference type="AlphaFoldDB" id="A0A8S0REG4"/>
<protein>
    <submittedName>
        <fullName evidence="2">Reticulon-4-interacting 1, mitochondrial</fullName>
    </submittedName>
</protein>
<reference evidence="2 3" key="1">
    <citation type="submission" date="2019-12" db="EMBL/GenBank/DDBJ databases">
        <authorList>
            <person name="Alioto T."/>
            <person name="Alioto T."/>
            <person name="Gomez Garrido J."/>
        </authorList>
    </citation>
    <scope>NUCLEOTIDE SEQUENCE [LARGE SCALE GENOMIC DNA]</scope>
</reference>
<evidence type="ECO:0000259" key="1">
    <source>
        <dbReference type="Pfam" id="PF08240"/>
    </source>
</evidence>
<feature type="domain" description="Alcohol dehydrogenase-like N-terminal" evidence="1">
    <location>
        <begin position="12"/>
        <end position="67"/>
    </location>
</feature>
<gene>
    <name evidence="2" type="ORF">OLEA9_A114299</name>
</gene>
<proteinExistence type="predicted"/>
<dbReference type="Gramene" id="OE9A114299T1">
    <property type="protein sequence ID" value="OE9A114299C1"/>
    <property type="gene ID" value="OE9A114299"/>
</dbReference>
<dbReference type="PANTHER" id="PTHR43482:SF1">
    <property type="entry name" value="PROTEIN AST1-RELATED"/>
    <property type="match status" value="1"/>
</dbReference>
<dbReference type="Proteomes" id="UP000594638">
    <property type="component" value="Unassembled WGS sequence"/>
</dbReference>
<dbReference type="InterPro" id="IPR013154">
    <property type="entry name" value="ADH-like_N"/>
</dbReference>
<dbReference type="OrthoDB" id="48317at2759"/>
<dbReference type="Gene3D" id="3.90.180.10">
    <property type="entry name" value="Medium-chain alcohol dehydrogenases, catalytic domain"/>
    <property type="match status" value="1"/>
</dbReference>
<accession>A0A8S0REG4</accession>
<dbReference type="EMBL" id="CACTIH010003611">
    <property type="protein sequence ID" value="CAA2977648.1"/>
    <property type="molecule type" value="Genomic_DNA"/>
</dbReference>
<dbReference type="PANTHER" id="PTHR43482">
    <property type="entry name" value="PROTEIN AST1-RELATED"/>
    <property type="match status" value="1"/>
</dbReference>
<name>A0A8S0REG4_OLEEU</name>
<keyword evidence="3" id="KW-1185">Reference proteome</keyword>
<comment type="caution">
    <text evidence="2">The sequence shown here is derived from an EMBL/GenBank/DDBJ whole genome shotgun (WGS) entry which is preliminary data.</text>
</comment>
<evidence type="ECO:0000313" key="2">
    <source>
        <dbReference type="EMBL" id="CAA2977648.1"/>
    </source>
</evidence>
<dbReference type="Pfam" id="PF08240">
    <property type="entry name" value="ADH_N"/>
    <property type="match status" value="1"/>
</dbReference>
<dbReference type="InterPro" id="IPR011032">
    <property type="entry name" value="GroES-like_sf"/>
</dbReference>
<dbReference type="SUPFAM" id="SSF50129">
    <property type="entry name" value="GroES-like"/>
    <property type="match status" value="1"/>
</dbReference>